<feature type="domain" description="UspA" evidence="2">
    <location>
        <begin position="10"/>
        <end position="153"/>
    </location>
</feature>
<accession>A0A147DS23</accession>
<proteinExistence type="inferred from homology"/>
<sequence>MVESSTAGVVVVGVQSGQGHDVVGVAAAVAERFSARLVCVVVDPALLSAGVRADGSEIIEPIDPDTADSDPQQLPDEDMRVIRDLAAARSVDVDFVSRVGDPSHALAAVAEERDAVMIVVGSQAGRRRIAKLLTGSVAAHLTHQQHRPILVVPHDPVGATVLLPSEAP</sequence>
<dbReference type="Proteomes" id="UP000072763">
    <property type="component" value="Unassembled WGS sequence"/>
</dbReference>
<dbReference type="RefSeq" id="WP_058749368.1">
    <property type="nucleotide sequence ID" value="NZ_LDRC01000027.1"/>
</dbReference>
<dbReference type="OrthoDB" id="3213322at2"/>
<comment type="similarity">
    <text evidence="1">Belongs to the universal stress protein A family.</text>
</comment>
<evidence type="ECO:0000259" key="2">
    <source>
        <dbReference type="Pfam" id="PF00582"/>
    </source>
</evidence>
<dbReference type="InterPro" id="IPR014729">
    <property type="entry name" value="Rossmann-like_a/b/a_fold"/>
</dbReference>
<dbReference type="PANTHER" id="PTHR46268:SF6">
    <property type="entry name" value="UNIVERSAL STRESS PROTEIN UP12"/>
    <property type="match status" value="1"/>
</dbReference>
<evidence type="ECO:0000313" key="4">
    <source>
        <dbReference type="Proteomes" id="UP000072763"/>
    </source>
</evidence>
<dbReference type="PANTHER" id="PTHR46268">
    <property type="entry name" value="STRESS RESPONSE PROTEIN NHAX"/>
    <property type="match status" value="1"/>
</dbReference>
<dbReference type="Gene3D" id="3.40.50.620">
    <property type="entry name" value="HUPs"/>
    <property type="match status" value="1"/>
</dbReference>
<dbReference type="AlphaFoldDB" id="A0A147DS23"/>
<dbReference type="Pfam" id="PF00582">
    <property type="entry name" value="Usp"/>
    <property type="match status" value="1"/>
</dbReference>
<evidence type="ECO:0000256" key="1">
    <source>
        <dbReference type="ARBA" id="ARBA00008791"/>
    </source>
</evidence>
<reference evidence="3 4" key="1">
    <citation type="journal article" date="2016" name="Front. Microbiol.">
        <title>Genomic Resource of Rice Seed Associated Bacteria.</title>
        <authorList>
            <person name="Midha S."/>
            <person name="Bansal K."/>
            <person name="Sharma S."/>
            <person name="Kumar N."/>
            <person name="Patil P.P."/>
            <person name="Chaudhry V."/>
            <person name="Patil P.B."/>
        </authorList>
    </citation>
    <scope>NUCLEOTIDE SEQUENCE [LARGE SCALE GENOMIC DNA]</scope>
    <source>
        <strain evidence="3 4">NS359</strain>
    </source>
</reference>
<dbReference type="SUPFAM" id="SSF52402">
    <property type="entry name" value="Adenine nucleotide alpha hydrolases-like"/>
    <property type="match status" value="1"/>
</dbReference>
<comment type="caution">
    <text evidence="3">The sequence shown here is derived from an EMBL/GenBank/DDBJ whole genome shotgun (WGS) entry which is preliminary data.</text>
</comment>
<dbReference type="EMBL" id="LDRC01000027">
    <property type="protein sequence ID" value="KTR52581.1"/>
    <property type="molecule type" value="Genomic_DNA"/>
</dbReference>
<organism evidence="3 4">
    <name type="scientific">Curtobacterium oceanosedimentum</name>
    <dbReference type="NCBI Taxonomy" id="465820"/>
    <lineage>
        <taxon>Bacteria</taxon>
        <taxon>Bacillati</taxon>
        <taxon>Actinomycetota</taxon>
        <taxon>Actinomycetes</taxon>
        <taxon>Micrococcales</taxon>
        <taxon>Microbacteriaceae</taxon>
        <taxon>Curtobacterium</taxon>
    </lineage>
</organism>
<name>A0A147DS23_9MICO</name>
<evidence type="ECO:0000313" key="3">
    <source>
        <dbReference type="EMBL" id="KTR52581.1"/>
    </source>
</evidence>
<dbReference type="InterPro" id="IPR006016">
    <property type="entry name" value="UspA"/>
</dbReference>
<dbReference type="PATRIC" id="fig|465820.4.peg.1241"/>
<gene>
    <name evidence="3" type="ORF">NS359_05920</name>
</gene>
<protein>
    <submittedName>
        <fullName evidence="3">Universal stress family protein</fullName>
    </submittedName>
</protein>